<keyword evidence="3" id="KW-0808">Transferase</keyword>
<comment type="similarity">
    <text evidence="1 2">Belongs to the arylamine N-acetyltransferase family.</text>
</comment>
<dbReference type="SUPFAM" id="SSF54001">
    <property type="entry name" value="Cysteine proteinases"/>
    <property type="match status" value="1"/>
</dbReference>
<dbReference type="Gene3D" id="3.30.2140.10">
    <property type="entry name" value="Arylamine N-acetyltransferase"/>
    <property type="match status" value="1"/>
</dbReference>
<dbReference type="InterPro" id="IPR001447">
    <property type="entry name" value="Arylamine_N-AcTrfase"/>
</dbReference>
<proteinExistence type="inferred from homology"/>
<dbReference type="InterPro" id="IPR038765">
    <property type="entry name" value="Papain-like_cys_pep_sf"/>
</dbReference>
<evidence type="ECO:0000256" key="2">
    <source>
        <dbReference type="RuleBase" id="RU003452"/>
    </source>
</evidence>
<dbReference type="PANTHER" id="PTHR11786">
    <property type="entry name" value="N-HYDROXYARYLAMINE O-ACETYLTRANSFERASE"/>
    <property type="match status" value="1"/>
</dbReference>
<dbReference type="EC" id="2.3.1.5" evidence="3"/>
<dbReference type="Gene3D" id="2.40.128.150">
    <property type="entry name" value="Cysteine proteinases"/>
    <property type="match status" value="1"/>
</dbReference>
<gene>
    <name evidence="3" type="primary">nat</name>
    <name evidence="3" type="ORF">NITLEN_40174</name>
</gene>
<dbReference type="PRINTS" id="PR01543">
    <property type="entry name" value="ANATRNSFRASE"/>
</dbReference>
<dbReference type="InParanoid" id="A0A330L9D5"/>
<sequence length="254" mass="28827">MLDVNLSLYLDRINYHGRHGATPEGLRALHLAHVFTVPFENLDGYRGVPVSLEPADLFAKIVTARRGGYCFELNGLFSLLLEAMGFEVTRLIARVWYGAKPPYPRSHQVLLVRVGEESWLVDVGFGGNGLLEPIPLLAGPIARQLDEQFRLTSLESGEFLLQCLVHAEWESLYAFTLEPYCPVDYRYANYFHSHSPDSLFMQRRVCTIPTREGRTTLVDQSLNIRRYGKNEKSVIESEAAYARALREHFGIVLP</sequence>
<dbReference type="FunCoup" id="A0A330L9D5">
    <property type="interactions" value="48"/>
</dbReference>
<dbReference type="GO" id="GO:0004060">
    <property type="term" value="F:arylamine N-acetyltransferase activity"/>
    <property type="evidence" value="ECO:0007669"/>
    <property type="project" value="UniProtKB-EC"/>
</dbReference>
<dbReference type="AlphaFoldDB" id="A0A330L9D5"/>
<dbReference type="Proteomes" id="UP000248168">
    <property type="component" value="Unassembled WGS sequence"/>
</dbReference>
<dbReference type="OrthoDB" id="7181050at2"/>
<dbReference type="PANTHER" id="PTHR11786:SF0">
    <property type="entry name" value="ARYLAMINE N-ACETYLTRANSFERASE 4-RELATED"/>
    <property type="match status" value="1"/>
</dbReference>
<name>A0A330L9D5_9BACT</name>
<evidence type="ECO:0000313" key="3">
    <source>
        <dbReference type="EMBL" id="SPP65701.1"/>
    </source>
</evidence>
<keyword evidence="4" id="KW-1185">Reference proteome</keyword>
<reference evidence="4" key="1">
    <citation type="submission" date="2018-04" db="EMBL/GenBank/DDBJ databases">
        <authorList>
            <person name="Lucker S."/>
            <person name="Sakoula D."/>
        </authorList>
    </citation>
    <scope>NUCLEOTIDE SEQUENCE [LARGE SCALE GENOMIC DNA]</scope>
</reference>
<organism evidence="3 4">
    <name type="scientific">Nitrospira lenta</name>
    <dbReference type="NCBI Taxonomy" id="1436998"/>
    <lineage>
        <taxon>Bacteria</taxon>
        <taxon>Pseudomonadati</taxon>
        <taxon>Nitrospirota</taxon>
        <taxon>Nitrospiria</taxon>
        <taxon>Nitrospirales</taxon>
        <taxon>Nitrospiraceae</taxon>
        <taxon>Nitrospira</taxon>
    </lineage>
</organism>
<dbReference type="Pfam" id="PF00797">
    <property type="entry name" value="Acetyltransf_2"/>
    <property type="match status" value="1"/>
</dbReference>
<evidence type="ECO:0000256" key="1">
    <source>
        <dbReference type="ARBA" id="ARBA00006547"/>
    </source>
</evidence>
<accession>A0A330L9D5</accession>
<keyword evidence="3" id="KW-0012">Acyltransferase</keyword>
<dbReference type="EMBL" id="OUNR01000017">
    <property type="protein sequence ID" value="SPP65701.1"/>
    <property type="molecule type" value="Genomic_DNA"/>
</dbReference>
<evidence type="ECO:0000313" key="4">
    <source>
        <dbReference type="Proteomes" id="UP000248168"/>
    </source>
</evidence>
<protein>
    <submittedName>
        <fullName evidence="3">Arylamine N-acetyltransferase</fullName>
        <ecNumber evidence="3">2.3.1.5</ecNumber>
    </submittedName>
</protein>